<dbReference type="AlphaFoldDB" id="A0A2P6MUS7"/>
<dbReference type="SUPFAM" id="SSF140860">
    <property type="entry name" value="Pseudo ankyrin repeat-like"/>
    <property type="match status" value="1"/>
</dbReference>
<evidence type="ECO:0000313" key="2">
    <source>
        <dbReference type="EMBL" id="PRP75459.1"/>
    </source>
</evidence>
<sequence length="954" mass="109941">MSRTVNVMGICSEKKIAKYHKDGESTETYHTNESEQHKMEDVLDWNVMRRIFSYLFQDLYECNSENNQQAVRAFGACQQVSQRWREECQKWFDLARFWTTYKTCNQPAHRNLLLRLSVLHLPIDRDFLDRLRSDSTGEEDQDEYLLCLVHYLLAIRSDAFLGHFNEEDRAFFAHLQVRRSASNEFRSIFLSESESLFGISPPQCRVSAQSGDGGNSWTLCLFHSYNTSNIPVPSLDDLKSCMTSQLVVTPNKVRRLILQSDFHLELDVTEYISTTDYPTDGVATWRMIRTDNGNLILRPMTEESEKQLLPHNTICYIREGLSWTELSKFGCAQRFIRGNFLLLEAIRLNSVELARMELEKRRVYTREETKDIVLQAIESASTIIIEMICRSSHIDLSADRDLFQEVMRSKHPDSLELLDLGVIVPWPEGTPPMDELIGWDVISMIVSKLIVGVHDHISIYSSNRDAAMEYAKYRLVSSHWSREIEKMLNLSKFDGRPVWSTFGLCTHAGHRRLLSRLLTQKDMVFPPNIYGRMRWKMDSIPKKNDKTELDAFLFDFIREVRRDVLLFNEMIASVGDMESLKWAMETRELSLNQEGWLHVVRQRTEASELIIDLWPHQLEYLVSMVSPKVAKVFAEKHPHLREQTSISLATIGDPSCFDLVDFGNEDWLKRVLTTAISSVVYHRDGKMIEKLLSPDILPLCFFLHYFLIALNSRFYEMAAEIAPHLKVMNEMIPTPSVLSIDNTQLTVQLLIDIFSPVDKWRTIRLEDESFYELRESVSLLELADRGLIYLLEPIIREGNTEITFNNSILHAVVRSGRIDLLKEMNQKMKFDSGTKNEALLDAIRATNEEMVDWLIRSNQIDASINKWEVKHAILVSGDVGIICATSVSETDMDGRKDDKCRARASSPPSTIVETLTVSHHCGKMSNTALPTVHRSISSHDGIPQELREEEEAKS</sequence>
<evidence type="ECO:0000313" key="3">
    <source>
        <dbReference type="Proteomes" id="UP000241769"/>
    </source>
</evidence>
<name>A0A2P6MUS7_9EUKA</name>
<gene>
    <name evidence="2" type="ORF">PROFUN_15744</name>
</gene>
<dbReference type="Proteomes" id="UP000241769">
    <property type="component" value="Unassembled WGS sequence"/>
</dbReference>
<organism evidence="2 3">
    <name type="scientific">Planoprotostelium fungivorum</name>
    <dbReference type="NCBI Taxonomy" id="1890364"/>
    <lineage>
        <taxon>Eukaryota</taxon>
        <taxon>Amoebozoa</taxon>
        <taxon>Evosea</taxon>
        <taxon>Variosea</taxon>
        <taxon>Cavosteliida</taxon>
        <taxon>Cavosteliaceae</taxon>
        <taxon>Planoprotostelium</taxon>
    </lineage>
</organism>
<proteinExistence type="predicted"/>
<dbReference type="EMBL" id="MDYQ01000383">
    <property type="protein sequence ID" value="PRP75459.1"/>
    <property type="molecule type" value="Genomic_DNA"/>
</dbReference>
<comment type="caution">
    <text evidence="2">The sequence shown here is derived from an EMBL/GenBank/DDBJ whole genome shotgun (WGS) entry which is preliminary data.</text>
</comment>
<keyword evidence="3" id="KW-1185">Reference proteome</keyword>
<feature type="region of interest" description="Disordered" evidence="1">
    <location>
        <begin position="935"/>
        <end position="954"/>
    </location>
</feature>
<evidence type="ECO:0000256" key="1">
    <source>
        <dbReference type="SAM" id="MobiDB-lite"/>
    </source>
</evidence>
<accession>A0A2P6MUS7</accession>
<dbReference type="InParanoid" id="A0A2P6MUS7"/>
<reference evidence="2 3" key="1">
    <citation type="journal article" date="2018" name="Genome Biol. Evol.">
        <title>Multiple Roots of Fruiting Body Formation in Amoebozoa.</title>
        <authorList>
            <person name="Hillmann F."/>
            <person name="Forbes G."/>
            <person name="Novohradska S."/>
            <person name="Ferling I."/>
            <person name="Riege K."/>
            <person name="Groth M."/>
            <person name="Westermann M."/>
            <person name="Marz M."/>
            <person name="Spaller T."/>
            <person name="Winckler T."/>
            <person name="Schaap P."/>
            <person name="Glockner G."/>
        </authorList>
    </citation>
    <scope>NUCLEOTIDE SEQUENCE [LARGE SCALE GENOMIC DNA]</scope>
    <source>
        <strain evidence="2 3">Jena</strain>
    </source>
</reference>
<protein>
    <submittedName>
        <fullName evidence="2">Uncharacterized protein</fullName>
    </submittedName>
</protein>